<dbReference type="RefSeq" id="WP_100859569.1">
    <property type="nucleotide sequence ID" value="NZ_PGCP01000012.1"/>
</dbReference>
<organism evidence="1 2">
    <name type="scientific">Aeromonas lusitana</name>
    <dbReference type="NCBI Taxonomy" id="931529"/>
    <lineage>
        <taxon>Bacteria</taxon>
        <taxon>Pseudomonadati</taxon>
        <taxon>Pseudomonadota</taxon>
        <taxon>Gammaproteobacteria</taxon>
        <taxon>Aeromonadales</taxon>
        <taxon>Aeromonadaceae</taxon>
        <taxon>Aeromonas</taxon>
    </lineage>
</organism>
<keyword evidence="2" id="KW-1185">Reference proteome</keyword>
<gene>
    <name evidence="1" type="ORF">CUC44_08700</name>
</gene>
<proteinExistence type="predicted"/>
<dbReference type="EMBL" id="PGCP01000012">
    <property type="protein sequence ID" value="PJC93609.1"/>
    <property type="molecule type" value="Genomic_DNA"/>
</dbReference>
<protein>
    <submittedName>
        <fullName evidence="1">Uncharacterized protein</fullName>
    </submittedName>
</protein>
<reference evidence="1 2" key="1">
    <citation type="submission" date="2017-11" db="EMBL/GenBank/DDBJ databases">
        <title>Draft genome sequence of environmental isolate Aeromonas lusitania sp. nov. MDC 2473.</title>
        <authorList>
            <person name="Colston S.M."/>
            <person name="Navarro A."/>
            <person name="Martinez-Murcia A.J."/>
            <person name="Graf J."/>
        </authorList>
    </citation>
    <scope>NUCLEOTIDE SEQUENCE [LARGE SCALE GENOMIC DNA]</scope>
    <source>
        <strain evidence="1 2">MDC 2473</strain>
    </source>
</reference>
<comment type="caution">
    <text evidence="1">The sequence shown here is derived from an EMBL/GenBank/DDBJ whole genome shotgun (WGS) entry which is preliminary data.</text>
</comment>
<dbReference type="OrthoDB" id="8595084at2"/>
<dbReference type="Proteomes" id="UP000232060">
    <property type="component" value="Unassembled WGS sequence"/>
</dbReference>
<name>A0A2M8HAN2_9GAMM</name>
<evidence type="ECO:0000313" key="1">
    <source>
        <dbReference type="EMBL" id="PJC93609.1"/>
    </source>
</evidence>
<dbReference type="AlphaFoldDB" id="A0A2M8HAN2"/>
<accession>A0A2M8HAN2</accession>
<sequence>MAKYQFLTLPASQRQTYTYLDADSPTFIQEKNALLAQGFEVEDDFIYAHTPAEAIEKYRSNFTYAAQEYAHANGIYAFFHLLLVIGKSLSRLNKSR</sequence>
<evidence type="ECO:0000313" key="2">
    <source>
        <dbReference type="Proteomes" id="UP000232060"/>
    </source>
</evidence>